<dbReference type="Proteomes" id="UP000199473">
    <property type="component" value="Unassembled WGS sequence"/>
</dbReference>
<feature type="domain" description="Sulphur oxidation protein SoxZ" evidence="1">
    <location>
        <begin position="8"/>
        <end position="102"/>
    </location>
</feature>
<keyword evidence="3" id="KW-1185">Reference proteome</keyword>
<accession>A0A1I3XUE4</accession>
<dbReference type="Pfam" id="PF08770">
    <property type="entry name" value="SoxZ"/>
    <property type="match status" value="1"/>
</dbReference>
<evidence type="ECO:0000313" key="3">
    <source>
        <dbReference type="Proteomes" id="UP000199473"/>
    </source>
</evidence>
<dbReference type="InterPro" id="IPR013783">
    <property type="entry name" value="Ig-like_fold"/>
</dbReference>
<reference evidence="2 3" key="1">
    <citation type="submission" date="2016-10" db="EMBL/GenBank/DDBJ databases">
        <authorList>
            <person name="de Groot N.N."/>
        </authorList>
    </citation>
    <scope>NUCLEOTIDE SEQUENCE [LARGE SCALE GENOMIC DNA]</scope>
    <source>
        <strain evidence="2 3">DSM 19981</strain>
    </source>
</reference>
<name>A0A1I3XUE4_9PROT</name>
<organism evidence="2 3">
    <name type="scientific">Falsiroseomonas stagni DSM 19981</name>
    <dbReference type="NCBI Taxonomy" id="1123062"/>
    <lineage>
        <taxon>Bacteria</taxon>
        <taxon>Pseudomonadati</taxon>
        <taxon>Pseudomonadota</taxon>
        <taxon>Alphaproteobacteria</taxon>
        <taxon>Acetobacterales</taxon>
        <taxon>Roseomonadaceae</taxon>
        <taxon>Falsiroseomonas</taxon>
    </lineage>
</organism>
<dbReference type="NCBIfam" id="TIGR04490">
    <property type="entry name" value="SoxZ_true"/>
    <property type="match status" value="1"/>
</dbReference>
<sequence>MTLATPRIRVPRSARVGEAVEIRALMEHPMETGLRQDGGRTAPRDMLQRLTVSVNGALAFQAEFRNGTSANPYHVFFLKLDRTSELVFTWTDEQGRSARAQARVTVG</sequence>
<evidence type="ECO:0000313" key="2">
    <source>
        <dbReference type="EMBL" id="SFK23188.1"/>
    </source>
</evidence>
<protein>
    <submittedName>
        <fullName evidence="2">Sulfur-oxidizing protein SoxZ</fullName>
    </submittedName>
</protein>
<dbReference type="InterPro" id="IPR014756">
    <property type="entry name" value="Ig_E-set"/>
</dbReference>
<proteinExistence type="predicted"/>
<dbReference type="AlphaFoldDB" id="A0A1I3XUE4"/>
<dbReference type="OrthoDB" id="9795530at2"/>
<dbReference type="STRING" id="1123062.SAMN02745775_101666"/>
<evidence type="ECO:0000259" key="1">
    <source>
        <dbReference type="Pfam" id="PF08770"/>
    </source>
</evidence>
<gene>
    <name evidence="2" type="ORF">SAMN02745775_101666</name>
</gene>
<dbReference type="InterPro" id="IPR014880">
    <property type="entry name" value="SoxZ_dom"/>
</dbReference>
<dbReference type="EMBL" id="FOSQ01000001">
    <property type="protein sequence ID" value="SFK23188.1"/>
    <property type="molecule type" value="Genomic_DNA"/>
</dbReference>
<dbReference type="SUPFAM" id="SSF81296">
    <property type="entry name" value="E set domains"/>
    <property type="match status" value="1"/>
</dbReference>
<dbReference type="RefSeq" id="WP_092955426.1">
    <property type="nucleotide sequence ID" value="NZ_FOSQ01000001.1"/>
</dbReference>
<dbReference type="Gene3D" id="2.60.40.10">
    <property type="entry name" value="Immunoglobulins"/>
    <property type="match status" value="1"/>
</dbReference>
<dbReference type="InterPro" id="IPR030995">
    <property type="entry name" value="SoxZ"/>
</dbReference>